<keyword evidence="4" id="KW-0967">Endosome</keyword>
<evidence type="ECO:0008006" key="14">
    <source>
        <dbReference type="Google" id="ProtNLM"/>
    </source>
</evidence>
<dbReference type="GO" id="GO:0072666">
    <property type="term" value="P:establishment of protein localization to vacuole"/>
    <property type="evidence" value="ECO:0007669"/>
    <property type="project" value="UniProtKB-ARBA"/>
</dbReference>
<feature type="compositionally biased region" description="Low complexity" evidence="9">
    <location>
        <begin position="150"/>
        <end position="168"/>
    </location>
</feature>
<dbReference type="AlphaFoldDB" id="A0A9Q8L758"/>
<evidence type="ECO:0000256" key="6">
    <source>
        <dbReference type="ARBA" id="ARBA00023054"/>
    </source>
</evidence>
<dbReference type="Gene3D" id="3.10.110.10">
    <property type="entry name" value="Ubiquitin Conjugating Enzyme"/>
    <property type="match status" value="1"/>
</dbReference>
<dbReference type="SUPFAM" id="SSF140111">
    <property type="entry name" value="Endosomal sorting complex assembly domain"/>
    <property type="match status" value="1"/>
</dbReference>
<dbReference type="PROSITE" id="PS51322">
    <property type="entry name" value="UEV"/>
    <property type="match status" value="1"/>
</dbReference>
<dbReference type="InterPro" id="IPR008883">
    <property type="entry name" value="UEV_N"/>
</dbReference>
<keyword evidence="3 7" id="KW-0813">Transport</keyword>
<dbReference type="GO" id="GO:0043162">
    <property type="term" value="P:ubiquitin-dependent protein catabolic process via the multivesicular body sorting pathway"/>
    <property type="evidence" value="ECO:0007669"/>
    <property type="project" value="UniProtKB-ARBA"/>
</dbReference>
<evidence type="ECO:0000313" key="12">
    <source>
        <dbReference type="EMBL" id="UJO12156.1"/>
    </source>
</evidence>
<keyword evidence="5 7" id="KW-0653">Protein transport</keyword>
<reference evidence="12" key="2">
    <citation type="journal article" date="2022" name="Microb. Genom.">
        <title>A chromosome-scale genome assembly of the tomato pathogen Cladosporium fulvum reveals a compartmentalized genome architecture and the presence of a dispensable chromosome.</title>
        <authorList>
            <person name="Zaccaron A.Z."/>
            <person name="Chen L.H."/>
            <person name="Samaras A."/>
            <person name="Stergiopoulos I."/>
        </authorList>
    </citation>
    <scope>NUCLEOTIDE SEQUENCE</scope>
    <source>
        <strain evidence="12">Race5_Kim</strain>
    </source>
</reference>
<evidence type="ECO:0000256" key="4">
    <source>
        <dbReference type="ARBA" id="ARBA00022753"/>
    </source>
</evidence>
<dbReference type="InterPro" id="IPR052070">
    <property type="entry name" value="ESCRT-I_UEV_domain"/>
</dbReference>
<evidence type="ECO:0000259" key="10">
    <source>
        <dbReference type="PROSITE" id="PS51312"/>
    </source>
</evidence>
<dbReference type="Proteomes" id="UP000756132">
    <property type="component" value="Chromosome 1"/>
</dbReference>
<dbReference type="SUPFAM" id="SSF54495">
    <property type="entry name" value="UBC-like"/>
    <property type="match status" value="1"/>
</dbReference>
<feature type="compositionally biased region" description="Polar residues" evidence="9">
    <location>
        <begin position="355"/>
        <end position="366"/>
    </location>
</feature>
<sequence>MAQVSDKVLAWLYSVLHEYRDPQRTYSDAARSLSAYPSLQTRTETYTYESGASALLVILHGTLPVDFRGTTYRFPVKLWIPHAYPYDAPIVYVDPAKDMAVRPGQHVGVDGRVYHPYLRDWQSMWDRANVAEFLECLQQAFAKEPPVISRAQQQQYQRPMAQNQQQMPGASQTPPRLPPKPGGSNGGPVGTPGDNAPPPVPPKPGEEYAESSRNPLRDGPPLPPLPHEVAPRPHGNPASQPPSGQWQCLTPNQHLTPISSGHQNDRPPGPSQHILQQPTFQQRTNYDRSPVSPVSPVHGYSELPETKYSRPPPLPQPQAQQQMQVPSMSAPHLQQQHRPQQSFQQRQPQPSQPFNHQSQVQHQQAPRKQPAPDLLTDPFEVALPSSSRQSLPAPPIPPNPEREHLLHAITGTLVQQTQQKVAQNLAAIAPLQAQHSALRSAYERLEGELRQLEQLDQALASNEAILHQSIQECDRTIKTTKSKKQPPIDDVLIAPTMVANQLWTLCAEEAASREAMYVLQKAVDRGRVSGNDFVRQMRGLGRECFLKMALARKCARGMGLKMR</sequence>
<feature type="domain" description="SB" evidence="10">
    <location>
        <begin position="496"/>
        <end position="563"/>
    </location>
</feature>
<feature type="compositionally biased region" description="Polar residues" evidence="9">
    <location>
        <begin position="237"/>
        <end position="262"/>
    </location>
</feature>
<dbReference type="RefSeq" id="XP_047756522.1">
    <property type="nucleotide sequence ID" value="XM_047900678.1"/>
</dbReference>
<reference evidence="12" key="1">
    <citation type="submission" date="2021-12" db="EMBL/GenBank/DDBJ databases">
        <authorList>
            <person name="Zaccaron A."/>
            <person name="Stergiopoulos I."/>
        </authorList>
    </citation>
    <scope>NUCLEOTIDE SEQUENCE</scope>
    <source>
        <strain evidence="12">Race5_Kim</strain>
    </source>
</reference>
<evidence type="ECO:0000313" key="13">
    <source>
        <dbReference type="Proteomes" id="UP000756132"/>
    </source>
</evidence>
<dbReference type="OrthoDB" id="306304at2759"/>
<dbReference type="InterPro" id="IPR037202">
    <property type="entry name" value="ESCRT_assembly_dom"/>
</dbReference>
<dbReference type="InterPro" id="IPR017916">
    <property type="entry name" value="SB_dom"/>
</dbReference>
<dbReference type="Pfam" id="PF09454">
    <property type="entry name" value="Vps23_core"/>
    <property type="match status" value="1"/>
</dbReference>
<keyword evidence="13" id="KW-1185">Reference proteome</keyword>
<dbReference type="PROSITE" id="PS51312">
    <property type="entry name" value="SB"/>
    <property type="match status" value="1"/>
</dbReference>
<feature type="region of interest" description="Disordered" evidence="9">
    <location>
        <begin position="148"/>
        <end position="378"/>
    </location>
</feature>
<evidence type="ECO:0000256" key="2">
    <source>
        <dbReference type="ARBA" id="ARBA00009594"/>
    </source>
</evidence>
<name>A0A9Q8L758_PASFU</name>
<feature type="compositionally biased region" description="Polar residues" evidence="9">
    <location>
        <begin position="273"/>
        <end position="284"/>
    </location>
</feature>
<feature type="domain" description="UEV" evidence="11">
    <location>
        <begin position="6"/>
        <end position="151"/>
    </location>
</feature>
<dbReference type="GO" id="GO:0006886">
    <property type="term" value="P:intracellular protein transport"/>
    <property type="evidence" value="ECO:0007669"/>
    <property type="project" value="UniProtKB-ARBA"/>
</dbReference>
<evidence type="ECO:0000256" key="8">
    <source>
        <dbReference type="SAM" id="Coils"/>
    </source>
</evidence>
<comment type="similarity">
    <text evidence="2">Belongs to the ubiquitin-conjugating enzyme family. UEV subfamily.</text>
</comment>
<dbReference type="GO" id="GO:0000813">
    <property type="term" value="C:ESCRT I complex"/>
    <property type="evidence" value="ECO:0007669"/>
    <property type="project" value="TreeGrafter"/>
</dbReference>
<dbReference type="KEGG" id="ffu:CLAFUR5_01530"/>
<dbReference type="PANTHER" id="PTHR23306">
    <property type="entry name" value="TUMOR SUSCEPTIBILITY GENE 101 PROTEIN-RELATED"/>
    <property type="match status" value="1"/>
</dbReference>
<protein>
    <recommendedName>
        <fullName evidence="14">UEV-domain-containing protein</fullName>
    </recommendedName>
</protein>
<dbReference type="EMBL" id="CP090163">
    <property type="protein sequence ID" value="UJO12156.1"/>
    <property type="molecule type" value="Genomic_DNA"/>
</dbReference>
<proteinExistence type="inferred from homology"/>
<dbReference type="InterPro" id="IPR016135">
    <property type="entry name" value="UBQ-conjugating_enzyme/RWD"/>
</dbReference>
<keyword evidence="6 8" id="KW-0175">Coiled coil</keyword>
<comment type="subcellular location">
    <subcellularLocation>
        <location evidence="1">Endosome</location>
    </subcellularLocation>
</comment>
<dbReference type="Pfam" id="PF05743">
    <property type="entry name" value="UEV"/>
    <property type="match status" value="1"/>
</dbReference>
<dbReference type="OMA" id="YMNFPQP"/>
<feature type="coiled-coil region" evidence="8">
    <location>
        <begin position="435"/>
        <end position="462"/>
    </location>
</feature>
<dbReference type="Gene3D" id="6.10.140.820">
    <property type="match status" value="1"/>
</dbReference>
<evidence type="ECO:0000256" key="9">
    <source>
        <dbReference type="SAM" id="MobiDB-lite"/>
    </source>
</evidence>
<organism evidence="12 13">
    <name type="scientific">Passalora fulva</name>
    <name type="common">Tomato leaf mold</name>
    <name type="synonym">Cladosporium fulvum</name>
    <dbReference type="NCBI Taxonomy" id="5499"/>
    <lineage>
        <taxon>Eukaryota</taxon>
        <taxon>Fungi</taxon>
        <taxon>Dikarya</taxon>
        <taxon>Ascomycota</taxon>
        <taxon>Pezizomycotina</taxon>
        <taxon>Dothideomycetes</taxon>
        <taxon>Dothideomycetidae</taxon>
        <taxon>Mycosphaerellales</taxon>
        <taxon>Mycosphaerellaceae</taxon>
        <taxon>Fulvia</taxon>
    </lineage>
</organism>
<dbReference type="GeneID" id="71981408"/>
<evidence type="ECO:0000259" key="11">
    <source>
        <dbReference type="PROSITE" id="PS51322"/>
    </source>
</evidence>
<evidence type="ECO:0000256" key="5">
    <source>
        <dbReference type="ARBA" id="ARBA00022927"/>
    </source>
</evidence>
<dbReference type="PANTHER" id="PTHR23306:SF3">
    <property type="entry name" value="TUMOR SUPPRESSOR PROTEIN 101"/>
    <property type="match status" value="1"/>
</dbReference>
<evidence type="ECO:0000256" key="7">
    <source>
        <dbReference type="PROSITE-ProRule" id="PRU00644"/>
    </source>
</evidence>
<dbReference type="CDD" id="cd11685">
    <property type="entry name" value="UEV_TSG101-like"/>
    <property type="match status" value="1"/>
</dbReference>
<evidence type="ECO:0000256" key="3">
    <source>
        <dbReference type="ARBA" id="ARBA00022448"/>
    </source>
</evidence>
<dbReference type="GO" id="GO:0043130">
    <property type="term" value="F:ubiquitin binding"/>
    <property type="evidence" value="ECO:0007669"/>
    <property type="project" value="TreeGrafter"/>
</dbReference>
<evidence type="ECO:0000256" key="1">
    <source>
        <dbReference type="ARBA" id="ARBA00004177"/>
    </source>
</evidence>
<feature type="compositionally biased region" description="Low complexity" evidence="9">
    <location>
        <begin position="317"/>
        <end position="354"/>
    </location>
</feature>
<gene>
    <name evidence="12" type="ORF">CLAFUR5_01530</name>
</gene>
<accession>A0A9Q8L758</accession>